<keyword evidence="2 3" id="KW-0808">Transferase</keyword>
<name>F7T8I7_9BURK</name>
<dbReference type="InterPro" id="IPR029063">
    <property type="entry name" value="SAM-dependent_MTases_sf"/>
</dbReference>
<evidence type="ECO:0000313" key="4">
    <source>
        <dbReference type="Proteomes" id="UP000004853"/>
    </source>
</evidence>
<dbReference type="PANTHER" id="PTHR43619">
    <property type="entry name" value="S-ADENOSYL-L-METHIONINE-DEPENDENT METHYLTRANSFERASE YKTD-RELATED"/>
    <property type="match status" value="1"/>
</dbReference>
<comment type="caution">
    <text evidence="3">The sequence shown here is derived from an EMBL/GenBank/DDBJ whole genome shotgun (WGS) entry which is preliminary data.</text>
</comment>
<dbReference type="Gene3D" id="3.40.50.150">
    <property type="entry name" value="Vaccinia Virus protein VP39"/>
    <property type="match status" value="1"/>
</dbReference>
<dbReference type="SUPFAM" id="SSF53335">
    <property type="entry name" value="S-adenosyl-L-methionine-dependent methyltransferases"/>
    <property type="match status" value="1"/>
</dbReference>
<accession>F7T8I7</accession>
<evidence type="ECO:0000313" key="3">
    <source>
        <dbReference type="EMBL" id="EGP43364.1"/>
    </source>
</evidence>
<dbReference type="EMBL" id="AFRQ01000123">
    <property type="protein sequence ID" value="EGP43364.1"/>
    <property type="molecule type" value="Genomic_DNA"/>
</dbReference>
<dbReference type="PATRIC" id="fig|1003200.3.peg.5223"/>
<keyword evidence="1 3" id="KW-0489">Methyltransferase</keyword>
<evidence type="ECO:0000256" key="1">
    <source>
        <dbReference type="ARBA" id="ARBA00022603"/>
    </source>
</evidence>
<proteinExistence type="predicted"/>
<dbReference type="eggNOG" id="COG3315">
    <property type="taxonomic scope" value="Bacteria"/>
</dbReference>
<sequence length="290" mass="31930">MAGSAADADATGVRALSAVSNTLRIPLAARALGETLFPRLAVHDAHAARVLLKLDDDGSQWLKDRQSVYGVLARTRRFRELAQDFLRRCPGGLVVNLGCGLSDYFQWLDDGAARMVDADLPAVLALRRQLLAPYPERHALRELDLTSADWWEALGLPARPEGAPVFLMAEGVMMYLTKPQVEAVWRTFAECAPAGSVLAFDAMCWLATGRAKQHPSVRHTDAQFHWGLRREAELTAVHPRLRHLASHTVMEAYGWPYSWVGPVFRRLFGVPFYALYVAGVADAGKAPSSA</sequence>
<dbReference type="AlphaFoldDB" id="F7T8I7"/>
<organism evidence="3 4">
    <name type="scientific">Achromobacter insuavis AXX-A</name>
    <dbReference type="NCBI Taxonomy" id="1003200"/>
    <lineage>
        <taxon>Bacteria</taxon>
        <taxon>Pseudomonadati</taxon>
        <taxon>Pseudomonadota</taxon>
        <taxon>Betaproteobacteria</taxon>
        <taxon>Burkholderiales</taxon>
        <taxon>Alcaligenaceae</taxon>
        <taxon>Achromobacter</taxon>
    </lineage>
</organism>
<dbReference type="HOGENOM" id="CLU_069348_0_0_4"/>
<dbReference type="Pfam" id="PF04072">
    <property type="entry name" value="LCM"/>
    <property type="match status" value="1"/>
</dbReference>
<reference evidence="3 4" key="1">
    <citation type="submission" date="2011-06" db="EMBL/GenBank/DDBJ databases">
        <authorList>
            <person name="Bador J."/>
            <person name="Amoureux L."/>
            <person name="Neuwirth C."/>
        </authorList>
    </citation>
    <scope>NUCLEOTIDE SEQUENCE [LARGE SCALE GENOMIC DNA]</scope>
    <source>
        <strain evidence="3 4">AXX-A</strain>
    </source>
</reference>
<dbReference type="GO" id="GO:0032259">
    <property type="term" value="P:methylation"/>
    <property type="evidence" value="ECO:0007669"/>
    <property type="project" value="UniProtKB-KW"/>
</dbReference>
<protein>
    <submittedName>
        <fullName evidence="3">Polyketide biosynthesis O-methyltransferase-like protein</fullName>
    </submittedName>
</protein>
<dbReference type="PANTHER" id="PTHR43619:SF2">
    <property type="entry name" value="S-ADENOSYL-L-METHIONINE-DEPENDENT METHYLTRANSFERASES SUPERFAMILY PROTEIN"/>
    <property type="match status" value="1"/>
</dbReference>
<dbReference type="Proteomes" id="UP000004853">
    <property type="component" value="Unassembled WGS sequence"/>
</dbReference>
<gene>
    <name evidence="3" type="ORF">AXXA_26405</name>
</gene>
<evidence type="ECO:0000256" key="2">
    <source>
        <dbReference type="ARBA" id="ARBA00022679"/>
    </source>
</evidence>
<dbReference type="GO" id="GO:0008168">
    <property type="term" value="F:methyltransferase activity"/>
    <property type="evidence" value="ECO:0007669"/>
    <property type="project" value="UniProtKB-KW"/>
</dbReference>
<dbReference type="InterPro" id="IPR007213">
    <property type="entry name" value="Ppm1/Ppm2/Tcmp"/>
</dbReference>